<organism evidence="1">
    <name type="scientific">uncultured Desulfobacterium sp</name>
    <dbReference type="NCBI Taxonomy" id="201089"/>
    <lineage>
        <taxon>Bacteria</taxon>
        <taxon>Pseudomonadati</taxon>
        <taxon>Thermodesulfobacteriota</taxon>
        <taxon>Desulfobacteria</taxon>
        <taxon>Desulfobacterales</taxon>
        <taxon>Desulfobacteriaceae</taxon>
        <taxon>Desulfobacterium</taxon>
        <taxon>environmental samples</taxon>
    </lineage>
</organism>
<protein>
    <submittedName>
        <fullName evidence="1">Uncharacterized protein</fullName>
    </submittedName>
</protein>
<dbReference type="Pfam" id="PF20126">
    <property type="entry name" value="TumE"/>
    <property type="match status" value="1"/>
</dbReference>
<evidence type="ECO:0000313" key="1">
    <source>
        <dbReference type="EMBL" id="SPD73152.1"/>
    </source>
</evidence>
<reference evidence="1" key="1">
    <citation type="submission" date="2018-01" db="EMBL/GenBank/DDBJ databases">
        <authorList>
            <person name="Regsiter A."/>
            <person name="William W."/>
        </authorList>
    </citation>
    <scope>NUCLEOTIDE SEQUENCE</scope>
    <source>
        <strain evidence="1">TRIP AH-1</strain>
    </source>
</reference>
<dbReference type="EMBL" id="OJIN01000081">
    <property type="protein sequence ID" value="SPD73152.1"/>
    <property type="molecule type" value="Genomic_DNA"/>
</dbReference>
<dbReference type="InterPro" id="IPR045397">
    <property type="entry name" value="TumE-like"/>
</dbReference>
<accession>A0A445MUS5</accession>
<name>A0A445MUS5_9BACT</name>
<dbReference type="AlphaFoldDB" id="A0A445MUS5"/>
<gene>
    <name evidence="1" type="ORF">PITCH_A1710001</name>
</gene>
<sequence>MRCGIKEYIDTKYKMDKVSYAYQYQNQEGKLIFRYDNAKHKPALNFAGHKHLPNGQIVAAEPPELNELVDEVLGCL</sequence>
<proteinExistence type="predicted"/>